<dbReference type="Proteomes" id="UP001189429">
    <property type="component" value="Unassembled WGS sequence"/>
</dbReference>
<keyword evidence="4" id="KW-1185">Reference proteome</keyword>
<feature type="domain" description="Cyclic nucleotide-binding" evidence="2">
    <location>
        <begin position="43"/>
        <end position="149"/>
    </location>
</feature>
<dbReference type="PROSITE" id="PS50042">
    <property type="entry name" value="CNMP_BINDING_3"/>
    <property type="match status" value="2"/>
</dbReference>
<dbReference type="InterPro" id="IPR050503">
    <property type="entry name" value="cAMP-dep_PK_reg_su-like"/>
</dbReference>
<sequence length="451" mass="48633">MRGPTSCGCLGGLLSVLRGPEDHDQKRQDFEFKVAFLKKVPLLMNHLPRSELPKMANSLTSREWKPGTTLVSQGDTGKALYLIQSGVALVYVKEFPLEPPELRCTLKSGDYFGGHTLLSSRPNVATIIAGESEEGDLVTLSMSRSAFQESGLKNWLHFPKRPALYQGRGDTDGAAAKATRKSPEQETLIRRALLENANLRAFVKLTDEQVHGLVQAAERRDVRSGELIGKRDEAASELIIIGSGEVEVLLSDDAVVSTGFSASSSSDFSLEAKMDKRAMAERMIRKQQFLHKLSCSDPPKARASALAGGCTKDIGRPLGQPRSAPKFLPKLRQTEVSPASAALLSPAPEPAARLRSSTTDEDPSQALPKRPKQPRQGRLSVGETGAAPRPLMPLPERRVAPPNRSLTMSTTGAAGLRRSSAAQQGNSSPHRGAPLPPRTQGQGMAVRPPHS</sequence>
<reference evidence="3" key="1">
    <citation type="submission" date="2023-10" db="EMBL/GenBank/DDBJ databases">
        <authorList>
            <person name="Chen Y."/>
            <person name="Shah S."/>
            <person name="Dougan E. K."/>
            <person name="Thang M."/>
            <person name="Chan C."/>
        </authorList>
    </citation>
    <scope>NUCLEOTIDE SEQUENCE [LARGE SCALE GENOMIC DNA]</scope>
</reference>
<dbReference type="Gene3D" id="2.60.120.10">
    <property type="entry name" value="Jelly Rolls"/>
    <property type="match status" value="2"/>
</dbReference>
<protein>
    <recommendedName>
        <fullName evidence="2">Cyclic nucleotide-binding domain-containing protein</fullName>
    </recommendedName>
</protein>
<dbReference type="InterPro" id="IPR018490">
    <property type="entry name" value="cNMP-bd_dom_sf"/>
</dbReference>
<feature type="region of interest" description="Disordered" evidence="1">
    <location>
        <begin position="334"/>
        <end position="451"/>
    </location>
</feature>
<dbReference type="PROSITE" id="PS00888">
    <property type="entry name" value="CNMP_BINDING_1"/>
    <property type="match status" value="1"/>
</dbReference>
<dbReference type="InterPro" id="IPR014710">
    <property type="entry name" value="RmlC-like_jellyroll"/>
</dbReference>
<evidence type="ECO:0000256" key="1">
    <source>
        <dbReference type="SAM" id="MobiDB-lite"/>
    </source>
</evidence>
<comment type="caution">
    <text evidence="3">The sequence shown here is derived from an EMBL/GenBank/DDBJ whole genome shotgun (WGS) entry which is preliminary data.</text>
</comment>
<gene>
    <name evidence="3" type="ORF">PCOR1329_LOCUS42006</name>
</gene>
<evidence type="ECO:0000259" key="2">
    <source>
        <dbReference type="PROSITE" id="PS50042"/>
    </source>
</evidence>
<organism evidence="3 4">
    <name type="scientific">Prorocentrum cordatum</name>
    <dbReference type="NCBI Taxonomy" id="2364126"/>
    <lineage>
        <taxon>Eukaryota</taxon>
        <taxon>Sar</taxon>
        <taxon>Alveolata</taxon>
        <taxon>Dinophyceae</taxon>
        <taxon>Prorocentrales</taxon>
        <taxon>Prorocentraceae</taxon>
        <taxon>Prorocentrum</taxon>
    </lineage>
</organism>
<dbReference type="InterPro" id="IPR018488">
    <property type="entry name" value="cNMP-bd_CS"/>
</dbReference>
<evidence type="ECO:0000313" key="4">
    <source>
        <dbReference type="Proteomes" id="UP001189429"/>
    </source>
</evidence>
<dbReference type="Pfam" id="PF00027">
    <property type="entry name" value="cNMP_binding"/>
    <property type="match status" value="1"/>
</dbReference>
<feature type="domain" description="Cyclic nucleotide-binding" evidence="2">
    <location>
        <begin position="201"/>
        <end position="278"/>
    </location>
</feature>
<dbReference type="SMART" id="SM00100">
    <property type="entry name" value="cNMP"/>
    <property type="match status" value="2"/>
</dbReference>
<feature type="compositionally biased region" description="Polar residues" evidence="1">
    <location>
        <begin position="420"/>
        <end position="429"/>
    </location>
</feature>
<evidence type="ECO:0000313" key="3">
    <source>
        <dbReference type="EMBL" id="CAK0849282.1"/>
    </source>
</evidence>
<proteinExistence type="predicted"/>
<feature type="compositionally biased region" description="Low complexity" evidence="1">
    <location>
        <begin position="337"/>
        <end position="357"/>
    </location>
</feature>
<accession>A0ABN9TSX9</accession>
<name>A0ABN9TSX9_9DINO</name>
<dbReference type="CDD" id="cd00038">
    <property type="entry name" value="CAP_ED"/>
    <property type="match status" value="1"/>
</dbReference>
<dbReference type="InterPro" id="IPR000595">
    <property type="entry name" value="cNMP-bd_dom"/>
</dbReference>
<dbReference type="SUPFAM" id="SSF51206">
    <property type="entry name" value="cAMP-binding domain-like"/>
    <property type="match status" value="2"/>
</dbReference>
<dbReference type="EMBL" id="CAUYUJ010015049">
    <property type="protein sequence ID" value="CAK0849282.1"/>
    <property type="molecule type" value="Genomic_DNA"/>
</dbReference>
<dbReference type="PANTHER" id="PTHR11635">
    <property type="entry name" value="CAMP-DEPENDENT PROTEIN KINASE REGULATORY CHAIN"/>
    <property type="match status" value="1"/>
</dbReference>
<dbReference type="PANTHER" id="PTHR11635:SF152">
    <property type="entry name" value="CAMP-DEPENDENT PROTEIN KINASE TYPE I REGULATORY SUBUNIT-RELATED"/>
    <property type="match status" value="1"/>
</dbReference>